<dbReference type="PANTHER" id="PTHR47691:SF3">
    <property type="entry name" value="HTH-TYPE TRANSCRIPTIONAL REGULATOR RV0890C-RELATED"/>
    <property type="match status" value="1"/>
</dbReference>
<dbReference type="SUPFAM" id="SSF48452">
    <property type="entry name" value="TPR-like"/>
    <property type="match status" value="1"/>
</dbReference>
<dbReference type="OrthoDB" id="6121661at2759"/>
<dbReference type="RefSeq" id="XP_013411889.1">
    <property type="nucleotide sequence ID" value="XM_013556435.1"/>
</dbReference>
<protein>
    <submittedName>
        <fullName evidence="4">Uncharacterized protein LOC106174756</fullName>
    </submittedName>
</protein>
<dbReference type="InParanoid" id="A0A1S3JPG5"/>
<name>A0A1S3JPG5_LINAN</name>
<proteinExistence type="predicted"/>
<dbReference type="Proteomes" id="UP000085678">
    <property type="component" value="Unplaced"/>
</dbReference>
<dbReference type="InterPro" id="IPR002182">
    <property type="entry name" value="NB-ARC"/>
</dbReference>
<dbReference type="KEGG" id="lak:106174756"/>
<dbReference type="PANTHER" id="PTHR47691">
    <property type="entry name" value="REGULATOR-RELATED"/>
    <property type="match status" value="1"/>
</dbReference>
<evidence type="ECO:0000259" key="2">
    <source>
        <dbReference type="Pfam" id="PF00931"/>
    </source>
</evidence>
<evidence type="ECO:0000256" key="1">
    <source>
        <dbReference type="SAM" id="MobiDB-lite"/>
    </source>
</evidence>
<dbReference type="InterPro" id="IPR011990">
    <property type="entry name" value="TPR-like_helical_dom_sf"/>
</dbReference>
<feature type="domain" description="NB-ARC" evidence="2">
    <location>
        <begin position="111"/>
        <end position="287"/>
    </location>
</feature>
<feature type="compositionally biased region" description="Acidic residues" evidence="1">
    <location>
        <begin position="903"/>
        <end position="915"/>
    </location>
</feature>
<organism evidence="3 4">
    <name type="scientific">Lingula anatina</name>
    <name type="common">Brachiopod</name>
    <name type="synonym">Lingula unguis</name>
    <dbReference type="NCBI Taxonomy" id="7574"/>
    <lineage>
        <taxon>Eukaryota</taxon>
        <taxon>Metazoa</taxon>
        <taxon>Spiralia</taxon>
        <taxon>Lophotrochozoa</taxon>
        <taxon>Brachiopoda</taxon>
        <taxon>Linguliformea</taxon>
        <taxon>Lingulata</taxon>
        <taxon>Lingulida</taxon>
        <taxon>Linguloidea</taxon>
        <taxon>Lingulidae</taxon>
        <taxon>Lingula</taxon>
    </lineage>
</organism>
<feature type="region of interest" description="Disordered" evidence="1">
    <location>
        <begin position="899"/>
        <end position="971"/>
    </location>
</feature>
<dbReference type="Pfam" id="PF00931">
    <property type="entry name" value="NB-ARC"/>
    <property type="match status" value="1"/>
</dbReference>
<dbReference type="GO" id="GO:0043531">
    <property type="term" value="F:ADP binding"/>
    <property type="evidence" value="ECO:0007669"/>
    <property type="project" value="InterPro"/>
</dbReference>
<dbReference type="AlphaFoldDB" id="A0A1S3JPG5"/>
<dbReference type="GeneID" id="106174756"/>
<evidence type="ECO:0000313" key="4">
    <source>
        <dbReference type="RefSeq" id="XP_013411889.1"/>
    </source>
</evidence>
<accession>A0A1S3JPG5</accession>
<keyword evidence="3" id="KW-1185">Reference proteome</keyword>
<dbReference type="STRING" id="7574.A0A1S3JPG5"/>
<dbReference type="SUPFAM" id="SSF52540">
    <property type="entry name" value="P-loop containing nucleoside triphosphate hydrolases"/>
    <property type="match status" value="1"/>
</dbReference>
<sequence>MDINELELELSEDLTQDDIESLKLLTKESLVLKTDDNDAKRFLTSLRECCTPLEKYYETLENLLSKLKKTVSFSCGEVYWSDRVKEHRIKYETWRKEKGIQGNPNFFGRKHYLEQLESGLYEKSIKAICICGLGGLGKSALAREICSRIAWKIKKVEIRAKDTIKEFLTTVVINLMTHSDQRKPMLTEADLTDSLLSILNTENEDTVVILDDVDKLMGSSNKDNFLNLMHDIVCRMNPDSKVKLLITSRVEMMVEGRFGGLMQEIELKSMEQREAEELLQKTVCMNSGQTCHVALTDSQCSTLAHLCGCSPQALLVVADLMRQGDLQPDDIISRLQPGKLKATATLPPVHRCLQEMFIALPGDMQNCLVSLSVFDSSFDAEAAYFVFRELQPKESRSQYAEEDAKFDLRCLIGHHLVEFEDYSIYSNTVTMGYKKSSLGRYSLHPLVKNFAEGKALEENFRNITVKGMNGFVLFFEQKAKEIHKQGLGVFSVVVQQVMSLYLRTYMKIAVNNPCTSEKMSTIMVINIFIENLSDLSERIKYLAEAQKKAEGTGDVITSCYRMLQTARCYLDLEQYDEAEAICKQASLYFQDDSVKHNFPIQTLYHYVCGNIFYKREVYEGAFHSFSECKRCLMNIKGEFDVSLDDVENFIGSVYFSLRQYKEAEKHFSIAHQRQKSKGNLTPVTCANIAKALKAMCRDKLYKNEHPDDNFKELFEKAETLNSDALDIATKNGDFSLNRAKLLRDFADLYQAKFEVLQNYEEENVPLVRIGEKSSACKRCLKDASKLLEEAVGIAKKRATPYHRFKFDCMVFRAFVLKELGEYEEGLCEGNSSQYFEEAARQVNDLSSLLSSTPHNEGLDPQEKSFLTLEEDVLPILKKLNRSMDLERIRKIIIDYKKKHGMEESESDRDTSDEDCGAPSPQECSSFSDSDGLSPANENVDSSSPPHKLFKWSPDNSEETKKRNEIVSPANH</sequence>
<dbReference type="PRINTS" id="PR00364">
    <property type="entry name" value="DISEASERSIST"/>
</dbReference>
<dbReference type="Gene3D" id="1.25.40.10">
    <property type="entry name" value="Tetratricopeptide repeat domain"/>
    <property type="match status" value="1"/>
</dbReference>
<feature type="compositionally biased region" description="Polar residues" evidence="1">
    <location>
        <begin position="921"/>
        <end position="944"/>
    </location>
</feature>
<evidence type="ECO:0000313" key="3">
    <source>
        <dbReference type="Proteomes" id="UP000085678"/>
    </source>
</evidence>
<dbReference type="InterPro" id="IPR027417">
    <property type="entry name" value="P-loop_NTPase"/>
</dbReference>
<reference evidence="4" key="1">
    <citation type="submission" date="2025-08" db="UniProtKB">
        <authorList>
            <consortium name="RefSeq"/>
        </authorList>
    </citation>
    <scope>IDENTIFICATION</scope>
    <source>
        <tissue evidence="4">Gonads</tissue>
    </source>
</reference>
<gene>
    <name evidence="4" type="primary">LOC106174756</name>
</gene>
<dbReference type="Gene3D" id="3.40.50.300">
    <property type="entry name" value="P-loop containing nucleotide triphosphate hydrolases"/>
    <property type="match status" value="1"/>
</dbReference>